<dbReference type="Proteomes" id="UP000290289">
    <property type="component" value="Chromosome 10"/>
</dbReference>
<feature type="compositionally biased region" description="Gly residues" evidence="1">
    <location>
        <begin position="76"/>
        <end position="88"/>
    </location>
</feature>
<protein>
    <recommendedName>
        <fullName evidence="4">Pinin-like</fullName>
    </recommendedName>
</protein>
<feature type="region of interest" description="Disordered" evidence="1">
    <location>
        <begin position="75"/>
        <end position="96"/>
    </location>
</feature>
<comment type="caution">
    <text evidence="2">The sequence shown here is derived from an EMBL/GenBank/DDBJ whole genome shotgun (WGS) entry which is preliminary data.</text>
</comment>
<proteinExistence type="predicted"/>
<evidence type="ECO:0000256" key="1">
    <source>
        <dbReference type="SAM" id="MobiDB-lite"/>
    </source>
</evidence>
<organism evidence="2 3">
    <name type="scientific">Malus domestica</name>
    <name type="common">Apple</name>
    <name type="synonym">Pyrus malus</name>
    <dbReference type="NCBI Taxonomy" id="3750"/>
    <lineage>
        <taxon>Eukaryota</taxon>
        <taxon>Viridiplantae</taxon>
        <taxon>Streptophyta</taxon>
        <taxon>Embryophyta</taxon>
        <taxon>Tracheophyta</taxon>
        <taxon>Spermatophyta</taxon>
        <taxon>Magnoliopsida</taxon>
        <taxon>eudicotyledons</taxon>
        <taxon>Gunneridae</taxon>
        <taxon>Pentapetalae</taxon>
        <taxon>rosids</taxon>
        <taxon>fabids</taxon>
        <taxon>Rosales</taxon>
        <taxon>Rosaceae</taxon>
        <taxon>Amygdaloideae</taxon>
        <taxon>Maleae</taxon>
        <taxon>Malus</taxon>
    </lineage>
</organism>
<dbReference type="AlphaFoldDB" id="A0A498IVP1"/>
<reference evidence="2 3" key="1">
    <citation type="submission" date="2018-10" db="EMBL/GenBank/DDBJ databases">
        <title>A high-quality apple genome assembly.</title>
        <authorList>
            <person name="Hu J."/>
        </authorList>
    </citation>
    <scope>NUCLEOTIDE SEQUENCE [LARGE SCALE GENOMIC DNA]</scope>
    <source>
        <strain evidence="3">cv. HFTH1</strain>
        <tissue evidence="2">Young leaf</tissue>
    </source>
</reference>
<evidence type="ECO:0000313" key="2">
    <source>
        <dbReference type="EMBL" id="RXH87429.1"/>
    </source>
</evidence>
<evidence type="ECO:0000313" key="3">
    <source>
        <dbReference type="Proteomes" id="UP000290289"/>
    </source>
</evidence>
<accession>A0A498IVP1</accession>
<evidence type="ECO:0008006" key="4">
    <source>
        <dbReference type="Google" id="ProtNLM"/>
    </source>
</evidence>
<gene>
    <name evidence="2" type="ORF">DVH24_034329</name>
</gene>
<keyword evidence="3" id="KW-1185">Reference proteome</keyword>
<sequence length="96" mass="10233">MYLMLTQPMPYMHQPPMPYMQQPPMAYMPQPPYQVPVYQLEMATPGGFCPEVPAGVFSGMLAGAGFDVDLTRVFGLDGGSQGGEGSGSHSGSDSVE</sequence>
<name>A0A498IVP1_MALDO</name>
<dbReference type="EMBL" id="RDQH01000336">
    <property type="protein sequence ID" value="RXH87429.1"/>
    <property type="molecule type" value="Genomic_DNA"/>
</dbReference>